<dbReference type="Pfam" id="PF00584">
    <property type="entry name" value="SecE"/>
    <property type="match status" value="1"/>
</dbReference>
<evidence type="ECO:0000256" key="1">
    <source>
        <dbReference type="ARBA" id="ARBA00004370"/>
    </source>
</evidence>
<evidence type="ECO:0000256" key="5">
    <source>
        <dbReference type="ARBA" id="ARBA00022927"/>
    </source>
</evidence>
<evidence type="ECO:0000256" key="9">
    <source>
        <dbReference type="HAMAP-Rule" id="MF_00422"/>
    </source>
</evidence>
<comment type="subunit">
    <text evidence="9">Component of the Sec protein translocase complex. Heterotrimer consisting of SecY, SecE and SecG subunits. The heterotrimers can form oligomers, although 1 heterotrimer is thought to be able to translocate proteins. Interacts with the ribosome. Interacts with SecDF, and other proteins may be involved. Interacts with SecA.</text>
</comment>
<dbReference type="GO" id="GO:0065002">
    <property type="term" value="P:intracellular protein transmembrane transport"/>
    <property type="evidence" value="ECO:0007669"/>
    <property type="project" value="UniProtKB-UniRule"/>
</dbReference>
<dbReference type="GO" id="GO:0043952">
    <property type="term" value="P:protein transport by the Sec complex"/>
    <property type="evidence" value="ECO:0007669"/>
    <property type="project" value="UniProtKB-UniRule"/>
</dbReference>
<keyword evidence="2 9" id="KW-0813">Transport</keyword>
<evidence type="ECO:0000256" key="3">
    <source>
        <dbReference type="ARBA" id="ARBA00022475"/>
    </source>
</evidence>
<gene>
    <name evidence="9 10" type="primary">secE</name>
    <name evidence="10" type="ORF">MAXJ12_20468</name>
</gene>
<evidence type="ECO:0000256" key="6">
    <source>
        <dbReference type="ARBA" id="ARBA00022989"/>
    </source>
</evidence>
<comment type="subcellular location">
    <subcellularLocation>
        <location evidence="9">Cell membrane</location>
        <topology evidence="9">Single-pass membrane protein</topology>
    </subcellularLocation>
    <subcellularLocation>
        <location evidence="1">Membrane</location>
    </subcellularLocation>
</comment>
<dbReference type="GO" id="GO:0009306">
    <property type="term" value="P:protein secretion"/>
    <property type="evidence" value="ECO:0007669"/>
    <property type="project" value="UniProtKB-UniRule"/>
</dbReference>
<evidence type="ECO:0000313" key="10">
    <source>
        <dbReference type="EMBL" id="EHK55344.1"/>
    </source>
</evidence>
<dbReference type="Gene3D" id="1.20.5.1030">
    <property type="entry name" value="Preprotein translocase secy subunit"/>
    <property type="match status" value="1"/>
</dbReference>
<dbReference type="PROSITE" id="PS01067">
    <property type="entry name" value="SECE_SEC61G"/>
    <property type="match status" value="1"/>
</dbReference>
<keyword evidence="6 9" id="KW-1133">Transmembrane helix</keyword>
<comment type="function">
    <text evidence="9">Essential subunit of the Sec protein translocation channel SecYEG. Clamps together the 2 halves of SecY. May contact the channel plug during translocation.</text>
</comment>
<keyword evidence="7 9" id="KW-0811">Translocation</keyword>
<name>H0HV87_9HYPH</name>
<evidence type="ECO:0000256" key="2">
    <source>
        <dbReference type="ARBA" id="ARBA00022448"/>
    </source>
</evidence>
<proteinExistence type="inferred from homology"/>
<dbReference type="InterPro" id="IPR001901">
    <property type="entry name" value="Translocase_SecE/Sec61-g"/>
</dbReference>
<keyword evidence="3 9" id="KW-1003">Cell membrane</keyword>
<dbReference type="AlphaFoldDB" id="H0HV87"/>
<protein>
    <recommendedName>
        <fullName evidence="9">Protein translocase subunit SecE</fullName>
    </recommendedName>
</protein>
<dbReference type="EMBL" id="AHAM01000170">
    <property type="protein sequence ID" value="EHK55344.1"/>
    <property type="molecule type" value="Genomic_DNA"/>
</dbReference>
<evidence type="ECO:0000256" key="4">
    <source>
        <dbReference type="ARBA" id="ARBA00022692"/>
    </source>
</evidence>
<reference evidence="10 11" key="1">
    <citation type="journal article" date="2012" name="J. Bacteriol.">
        <title>Draft Genome Sequence of Mesorhizobium alhagi CCNWXJ12-2T, a Novel Salt-Resistant Species Isolated from the Desert of Northwestern China.</title>
        <authorList>
            <person name="Zhou M."/>
            <person name="Chen W."/>
            <person name="Chen H."/>
            <person name="Wei G."/>
        </authorList>
    </citation>
    <scope>NUCLEOTIDE SEQUENCE [LARGE SCALE GENOMIC DNA]</scope>
    <source>
        <strain evidence="10 11">CCNWXJ12-2</strain>
    </source>
</reference>
<evidence type="ECO:0000256" key="8">
    <source>
        <dbReference type="ARBA" id="ARBA00023136"/>
    </source>
</evidence>
<dbReference type="GO" id="GO:0005886">
    <property type="term" value="C:plasma membrane"/>
    <property type="evidence" value="ECO:0007669"/>
    <property type="project" value="UniProtKB-SubCell"/>
</dbReference>
<sequence>MELVIRLYASEMYGRNKSGDSLGSGTMQRHLPANGNIQRPGFAGLESRRQMASKTTNPFTFLQQVRSETAKVTWPSRRETVISTIMVLVFAVIAMIFFFAADQVMALGVELILGIGR</sequence>
<dbReference type="HAMAP" id="MF_00422">
    <property type="entry name" value="SecE"/>
    <property type="match status" value="1"/>
</dbReference>
<dbReference type="InterPro" id="IPR005807">
    <property type="entry name" value="SecE_bac"/>
</dbReference>
<dbReference type="GO" id="GO:0008320">
    <property type="term" value="F:protein transmembrane transporter activity"/>
    <property type="evidence" value="ECO:0007669"/>
    <property type="project" value="UniProtKB-UniRule"/>
</dbReference>
<comment type="similarity">
    <text evidence="9">Belongs to the SecE/SEC61-gamma family.</text>
</comment>
<evidence type="ECO:0000313" key="11">
    <source>
        <dbReference type="Proteomes" id="UP000003250"/>
    </source>
</evidence>
<dbReference type="PANTHER" id="PTHR33910:SF1">
    <property type="entry name" value="PROTEIN TRANSLOCASE SUBUNIT SECE"/>
    <property type="match status" value="1"/>
</dbReference>
<accession>H0HV87</accession>
<keyword evidence="8 9" id="KW-0472">Membrane</keyword>
<dbReference type="InterPro" id="IPR038379">
    <property type="entry name" value="SecE_sf"/>
</dbReference>
<dbReference type="NCBIfam" id="TIGR00964">
    <property type="entry name" value="secE_bact"/>
    <property type="match status" value="1"/>
</dbReference>
<keyword evidence="4 9" id="KW-0812">Transmembrane</keyword>
<dbReference type="PANTHER" id="PTHR33910">
    <property type="entry name" value="PROTEIN TRANSLOCASE SUBUNIT SECE"/>
    <property type="match status" value="1"/>
</dbReference>
<evidence type="ECO:0000256" key="7">
    <source>
        <dbReference type="ARBA" id="ARBA00023010"/>
    </source>
</evidence>
<feature type="transmembrane region" description="Helical" evidence="9">
    <location>
        <begin position="81"/>
        <end position="101"/>
    </location>
</feature>
<keyword evidence="11" id="KW-1185">Reference proteome</keyword>
<dbReference type="Proteomes" id="UP000003250">
    <property type="component" value="Unassembled WGS sequence"/>
</dbReference>
<keyword evidence="5 9" id="KW-0653">Protein transport</keyword>
<dbReference type="GO" id="GO:0006605">
    <property type="term" value="P:protein targeting"/>
    <property type="evidence" value="ECO:0007669"/>
    <property type="project" value="UniProtKB-UniRule"/>
</dbReference>
<dbReference type="PATRIC" id="fig|1107882.3.peg.3997"/>
<organism evidence="10 11">
    <name type="scientific">Mesorhizobium alhagi CCNWXJ12-2</name>
    <dbReference type="NCBI Taxonomy" id="1107882"/>
    <lineage>
        <taxon>Bacteria</taxon>
        <taxon>Pseudomonadati</taxon>
        <taxon>Pseudomonadota</taxon>
        <taxon>Alphaproteobacteria</taxon>
        <taxon>Hyphomicrobiales</taxon>
        <taxon>Phyllobacteriaceae</taxon>
        <taxon>Allomesorhizobium</taxon>
    </lineage>
</organism>